<evidence type="ECO:0000313" key="4">
    <source>
        <dbReference type="Proteomes" id="UP000319825"/>
    </source>
</evidence>
<dbReference type="Proteomes" id="UP000319825">
    <property type="component" value="Unassembled WGS sequence"/>
</dbReference>
<feature type="transmembrane region" description="Helical" evidence="2">
    <location>
        <begin position="85"/>
        <end position="106"/>
    </location>
</feature>
<feature type="region of interest" description="Disordered" evidence="1">
    <location>
        <begin position="1"/>
        <end position="21"/>
    </location>
</feature>
<dbReference type="InterPro" id="IPR009937">
    <property type="entry name" value="Phage_holin_3_6"/>
</dbReference>
<protein>
    <submittedName>
        <fullName evidence="3">Putative superfamily III holin-X</fullName>
    </submittedName>
</protein>
<keyword evidence="2" id="KW-0472">Membrane</keyword>
<organism evidence="3 4">
    <name type="scientific">Micromonospora olivasterospora</name>
    <dbReference type="NCBI Taxonomy" id="1880"/>
    <lineage>
        <taxon>Bacteria</taxon>
        <taxon>Bacillati</taxon>
        <taxon>Actinomycetota</taxon>
        <taxon>Actinomycetes</taxon>
        <taxon>Micromonosporales</taxon>
        <taxon>Micromonosporaceae</taxon>
        <taxon>Micromonospora</taxon>
    </lineage>
</organism>
<evidence type="ECO:0000256" key="1">
    <source>
        <dbReference type="SAM" id="MobiDB-lite"/>
    </source>
</evidence>
<sequence>MGDAAAQQPGAPGRPGSPTDRLAQDVAAVVREEVRAVRAQLTDAARPAGLAFLLLAAAGGCAVLGVGAASTTVLRGLEAFLPRRLAAAGLTAGYVAAAVFLGGMGLDRLRAAGGSSARLADQVSAAVSDTANRVLPAGSAAARDALRR</sequence>
<accession>A0A562IG94</accession>
<evidence type="ECO:0000313" key="3">
    <source>
        <dbReference type="EMBL" id="TWH69773.1"/>
    </source>
</evidence>
<evidence type="ECO:0000256" key="2">
    <source>
        <dbReference type="SAM" id="Phobius"/>
    </source>
</evidence>
<proteinExistence type="predicted"/>
<dbReference type="AlphaFoldDB" id="A0A562IG94"/>
<dbReference type="Pfam" id="PF07332">
    <property type="entry name" value="Phage_holin_3_6"/>
    <property type="match status" value="1"/>
</dbReference>
<feature type="transmembrane region" description="Helical" evidence="2">
    <location>
        <begin position="48"/>
        <end position="73"/>
    </location>
</feature>
<keyword evidence="2" id="KW-1133">Transmembrane helix</keyword>
<dbReference type="EMBL" id="VLKE01000001">
    <property type="protein sequence ID" value="TWH69773.1"/>
    <property type="molecule type" value="Genomic_DNA"/>
</dbReference>
<dbReference type="RefSeq" id="WP_170286523.1">
    <property type="nucleotide sequence ID" value="NZ_BAAATQ010000348.1"/>
</dbReference>
<feature type="compositionally biased region" description="Low complexity" evidence="1">
    <location>
        <begin position="1"/>
        <end position="18"/>
    </location>
</feature>
<gene>
    <name evidence="3" type="ORF">JD77_04787</name>
</gene>
<comment type="caution">
    <text evidence="3">The sequence shown here is derived from an EMBL/GenBank/DDBJ whole genome shotgun (WGS) entry which is preliminary data.</text>
</comment>
<name>A0A562IG94_MICOL</name>
<reference evidence="3 4" key="1">
    <citation type="submission" date="2019-07" db="EMBL/GenBank/DDBJ databases">
        <title>R&amp;d 2014.</title>
        <authorList>
            <person name="Klenk H.-P."/>
        </authorList>
    </citation>
    <scope>NUCLEOTIDE SEQUENCE [LARGE SCALE GENOMIC DNA]</scope>
    <source>
        <strain evidence="3 4">DSM 43868</strain>
    </source>
</reference>
<keyword evidence="2" id="KW-0812">Transmembrane</keyword>
<keyword evidence="4" id="KW-1185">Reference proteome</keyword>